<comment type="caution">
    <text evidence="2">The sequence shown here is derived from an EMBL/GenBank/DDBJ whole genome shotgun (WGS) entry which is preliminary data.</text>
</comment>
<keyword evidence="1" id="KW-0732">Signal</keyword>
<evidence type="ECO:0000313" key="2">
    <source>
        <dbReference type="EMBL" id="TMQ60997.1"/>
    </source>
</evidence>
<evidence type="ECO:0000256" key="1">
    <source>
        <dbReference type="SAM" id="SignalP"/>
    </source>
</evidence>
<evidence type="ECO:0008006" key="4">
    <source>
        <dbReference type="Google" id="ProtNLM"/>
    </source>
</evidence>
<feature type="signal peptide" evidence="1">
    <location>
        <begin position="1"/>
        <end position="25"/>
    </location>
</feature>
<protein>
    <recommendedName>
        <fullName evidence="4">Superoxide dismutase family protein</fullName>
    </recommendedName>
</protein>
<name>A0A538TBP0_UNCEI</name>
<reference evidence="2 3" key="1">
    <citation type="journal article" date="2019" name="Nat. Microbiol.">
        <title>Mediterranean grassland soil C-N compound turnover is dependent on rainfall and depth, and is mediated by genomically divergent microorganisms.</title>
        <authorList>
            <person name="Diamond S."/>
            <person name="Andeer P.F."/>
            <person name="Li Z."/>
            <person name="Crits-Christoph A."/>
            <person name="Burstein D."/>
            <person name="Anantharaman K."/>
            <person name="Lane K.R."/>
            <person name="Thomas B.C."/>
            <person name="Pan C."/>
            <person name="Northen T.R."/>
            <person name="Banfield J.F."/>
        </authorList>
    </citation>
    <scope>NUCLEOTIDE SEQUENCE [LARGE SCALE GENOMIC DNA]</scope>
    <source>
        <strain evidence="2">WS_6</strain>
    </source>
</reference>
<proteinExistence type="predicted"/>
<dbReference type="Proteomes" id="UP000316852">
    <property type="component" value="Unassembled WGS sequence"/>
</dbReference>
<dbReference type="EMBL" id="VBOW01000002">
    <property type="protein sequence ID" value="TMQ60997.1"/>
    <property type="molecule type" value="Genomic_DNA"/>
</dbReference>
<gene>
    <name evidence="2" type="ORF">E6K76_00200</name>
</gene>
<evidence type="ECO:0000313" key="3">
    <source>
        <dbReference type="Proteomes" id="UP000316852"/>
    </source>
</evidence>
<accession>A0A538TBP0</accession>
<feature type="chain" id="PRO_5021842093" description="Superoxide dismutase family protein" evidence="1">
    <location>
        <begin position="26"/>
        <end position="137"/>
    </location>
</feature>
<organism evidence="2 3">
    <name type="scientific">Eiseniibacteriota bacterium</name>
    <dbReference type="NCBI Taxonomy" id="2212470"/>
    <lineage>
        <taxon>Bacteria</taxon>
        <taxon>Candidatus Eiseniibacteriota</taxon>
    </lineage>
</organism>
<dbReference type="AlphaFoldDB" id="A0A538TBP0"/>
<sequence>MRRLIIVSASVALAFLVLGAAPAHSRHVKASLQPVNGSGIGGFVNLEGLPKGGTIITVHATGLTPGTEYLSLYYENHICELEPYSADDVIGHYVGNAAGTATVNSRVGDDLDEINSVSVRTAGDFTLRACADTHPGE</sequence>